<accession>A0AAU9IBV7</accession>
<proteinExistence type="predicted"/>
<sequence>MKKWAEELVEAFQSCNKNKIRQIFNNGFPHSGVLHLKNTSGEILISRTYPIHFAAEYGYIDILQELFNAGADVNALDSYQRTPLMVSCGMGNLDIVRYLVEEADANIGGYDYNGNTVIHISSLAGQYHILRYLVEDLQIPINLSNKYKRTALTLCQKSQEKASGELSWKLERVIGYLSSQQNKHTPALFTPLRPKQQESVRRSCHSNCISRYNQSLWADSVGIRVHQFHSPKQDRFAFSQFAHKNLGSNRKFSVDTPSVDRMIRNKCDLIYDKYMNSHQLMVTIREKSNDQSLVPLYRKNSAPSLTGISTSKYNKSELY</sequence>
<organism evidence="4 5">
    <name type="scientific">Blepharisma stoltei</name>
    <dbReference type="NCBI Taxonomy" id="1481888"/>
    <lineage>
        <taxon>Eukaryota</taxon>
        <taxon>Sar</taxon>
        <taxon>Alveolata</taxon>
        <taxon>Ciliophora</taxon>
        <taxon>Postciliodesmatophora</taxon>
        <taxon>Heterotrichea</taxon>
        <taxon>Heterotrichida</taxon>
        <taxon>Blepharismidae</taxon>
        <taxon>Blepharisma</taxon>
    </lineage>
</organism>
<protein>
    <submittedName>
        <fullName evidence="4">Uncharacterized protein</fullName>
    </submittedName>
</protein>
<keyword evidence="2 3" id="KW-0040">ANK repeat</keyword>
<dbReference type="InterPro" id="IPR036770">
    <property type="entry name" value="Ankyrin_rpt-contain_sf"/>
</dbReference>
<comment type="caution">
    <text evidence="4">The sequence shown here is derived from an EMBL/GenBank/DDBJ whole genome shotgun (WGS) entry which is preliminary data.</text>
</comment>
<keyword evidence="5" id="KW-1185">Reference proteome</keyword>
<reference evidence="4" key="1">
    <citation type="submission" date="2021-09" db="EMBL/GenBank/DDBJ databases">
        <authorList>
            <consortium name="AG Swart"/>
            <person name="Singh M."/>
            <person name="Singh A."/>
            <person name="Seah K."/>
            <person name="Emmerich C."/>
        </authorList>
    </citation>
    <scope>NUCLEOTIDE SEQUENCE</scope>
    <source>
        <strain evidence="4">ATCC30299</strain>
    </source>
</reference>
<dbReference type="PROSITE" id="PS50088">
    <property type="entry name" value="ANK_REPEAT"/>
    <property type="match status" value="1"/>
</dbReference>
<gene>
    <name evidence="4" type="ORF">BSTOLATCC_MIC2585</name>
</gene>
<evidence type="ECO:0000256" key="1">
    <source>
        <dbReference type="ARBA" id="ARBA00022737"/>
    </source>
</evidence>
<evidence type="ECO:0000313" key="4">
    <source>
        <dbReference type="EMBL" id="CAG9310871.1"/>
    </source>
</evidence>
<evidence type="ECO:0000256" key="3">
    <source>
        <dbReference type="PROSITE-ProRule" id="PRU00023"/>
    </source>
</evidence>
<evidence type="ECO:0000313" key="5">
    <source>
        <dbReference type="Proteomes" id="UP001162131"/>
    </source>
</evidence>
<dbReference type="AlphaFoldDB" id="A0AAU9IBV7"/>
<dbReference type="Proteomes" id="UP001162131">
    <property type="component" value="Unassembled WGS sequence"/>
</dbReference>
<dbReference type="EMBL" id="CAJZBQ010000003">
    <property type="protein sequence ID" value="CAG9310871.1"/>
    <property type="molecule type" value="Genomic_DNA"/>
</dbReference>
<dbReference type="PANTHER" id="PTHR24198:SF194">
    <property type="entry name" value="INVERSIN-A"/>
    <property type="match status" value="1"/>
</dbReference>
<dbReference type="SUPFAM" id="SSF48403">
    <property type="entry name" value="Ankyrin repeat"/>
    <property type="match status" value="1"/>
</dbReference>
<feature type="repeat" description="ANK" evidence="3">
    <location>
        <begin position="46"/>
        <end position="78"/>
    </location>
</feature>
<dbReference type="Gene3D" id="1.25.40.20">
    <property type="entry name" value="Ankyrin repeat-containing domain"/>
    <property type="match status" value="1"/>
</dbReference>
<keyword evidence="1" id="KW-0677">Repeat</keyword>
<dbReference type="PROSITE" id="PS50297">
    <property type="entry name" value="ANK_REP_REGION"/>
    <property type="match status" value="1"/>
</dbReference>
<dbReference type="PANTHER" id="PTHR24198">
    <property type="entry name" value="ANKYRIN REPEAT AND PROTEIN KINASE DOMAIN-CONTAINING PROTEIN"/>
    <property type="match status" value="1"/>
</dbReference>
<dbReference type="InterPro" id="IPR002110">
    <property type="entry name" value="Ankyrin_rpt"/>
</dbReference>
<evidence type="ECO:0000256" key="2">
    <source>
        <dbReference type="ARBA" id="ARBA00023043"/>
    </source>
</evidence>
<dbReference type="SMART" id="SM00248">
    <property type="entry name" value="ANK"/>
    <property type="match status" value="3"/>
</dbReference>
<dbReference type="Pfam" id="PF12796">
    <property type="entry name" value="Ank_2"/>
    <property type="match status" value="1"/>
</dbReference>
<name>A0AAU9IBV7_9CILI</name>